<keyword evidence="1" id="KW-0472">Membrane</keyword>
<feature type="transmembrane region" description="Helical" evidence="1">
    <location>
        <begin position="66"/>
        <end position="89"/>
    </location>
</feature>
<feature type="transmembrane region" description="Helical" evidence="1">
    <location>
        <begin position="614"/>
        <end position="635"/>
    </location>
</feature>
<protein>
    <submittedName>
        <fullName evidence="2">Uncharacterized protein</fullName>
    </submittedName>
</protein>
<evidence type="ECO:0000256" key="1">
    <source>
        <dbReference type="SAM" id="Phobius"/>
    </source>
</evidence>
<gene>
    <name evidence="2" type="ORF">BBK36DRAFT_1186748</name>
</gene>
<dbReference type="InterPro" id="IPR021840">
    <property type="entry name" value="DUF3433"/>
</dbReference>
<dbReference type="GeneID" id="36604622"/>
<dbReference type="Proteomes" id="UP000241546">
    <property type="component" value="Unassembled WGS sequence"/>
</dbReference>
<feature type="transmembrane region" description="Helical" evidence="1">
    <location>
        <begin position="485"/>
        <end position="507"/>
    </location>
</feature>
<feature type="transmembrane region" description="Helical" evidence="1">
    <location>
        <begin position="721"/>
        <end position="744"/>
    </location>
</feature>
<keyword evidence="3" id="KW-1185">Reference proteome</keyword>
<accession>A0A2T4BJ21</accession>
<dbReference type="EMBL" id="KZ680208">
    <property type="protein sequence ID" value="PTB69316.1"/>
    <property type="molecule type" value="Genomic_DNA"/>
</dbReference>
<name>A0A2T4BJ21_9HYPO</name>
<dbReference type="Pfam" id="PF11915">
    <property type="entry name" value="DUF3433"/>
    <property type="match status" value="2"/>
</dbReference>
<reference evidence="3" key="1">
    <citation type="submission" date="2016-07" db="EMBL/GenBank/DDBJ databases">
        <title>Multiple horizontal gene transfer events from other fungi enriched the ability of initially mycotrophic Trichoderma (Ascomycota) to feed on dead plant biomass.</title>
        <authorList>
            <consortium name="DOE Joint Genome Institute"/>
            <person name="Atanasova L."/>
            <person name="Chenthamara K."/>
            <person name="Zhang J."/>
            <person name="Grujic M."/>
            <person name="Henrissat B."/>
            <person name="Kuo A."/>
            <person name="Aerts A."/>
            <person name="Salamov A."/>
            <person name="Lipzen A."/>
            <person name="Labutti K."/>
            <person name="Barry K."/>
            <person name="Miao Y."/>
            <person name="Rahimi M.J."/>
            <person name="Shen Q."/>
            <person name="Grigoriev I.V."/>
            <person name="Kubicek C.P."/>
            <person name="Druzhinina I.S."/>
        </authorList>
    </citation>
    <scope>NUCLEOTIDE SEQUENCE [LARGE SCALE GENOMIC DNA]</scope>
    <source>
        <strain evidence="3">TUCIM 6016</strain>
    </source>
</reference>
<dbReference type="OrthoDB" id="3248909at2759"/>
<keyword evidence="1" id="KW-1133">Transmembrane helix</keyword>
<proteinExistence type="predicted"/>
<organism evidence="2 3">
    <name type="scientific">Trichoderma citrinoviride</name>
    <dbReference type="NCBI Taxonomy" id="58853"/>
    <lineage>
        <taxon>Eukaryota</taxon>
        <taxon>Fungi</taxon>
        <taxon>Dikarya</taxon>
        <taxon>Ascomycota</taxon>
        <taxon>Pezizomycotina</taxon>
        <taxon>Sordariomycetes</taxon>
        <taxon>Hypocreomycetidae</taxon>
        <taxon>Hypocreales</taxon>
        <taxon>Hypocreaceae</taxon>
        <taxon>Trichoderma</taxon>
    </lineage>
</organism>
<dbReference type="AlphaFoldDB" id="A0A2T4BJ21"/>
<evidence type="ECO:0000313" key="2">
    <source>
        <dbReference type="EMBL" id="PTB69316.1"/>
    </source>
</evidence>
<dbReference type="RefSeq" id="XP_024752636.1">
    <property type="nucleotide sequence ID" value="XM_024896504.1"/>
</dbReference>
<keyword evidence="1" id="KW-0812">Transmembrane</keyword>
<feature type="transmembrane region" description="Helical" evidence="1">
    <location>
        <begin position="135"/>
        <end position="152"/>
    </location>
</feature>
<feature type="transmembrane region" description="Helical" evidence="1">
    <location>
        <begin position="26"/>
        <end position="45"/>
    </location>
</feature>
<dbReference type="PANTHER" id="PTHR37544">
    <property type="entry name" value="SPRAY-RELATED"/>
    <property type="match status" value="1"/>
</dbReference>
<sequence>MLTKTSVGDASSCAHGWKPSTMKAPVLISFAISSVVIIALLEFLAERSQKLGGLSLVDEADEIPSAVNLTYLYLPTIIAVLYSLVWSWIDLDVKRMQPWTEVSKPDGATGRRSVFLDYPVDFVAFVPFKAAKQRHWAVFYSGTVMVLIFWMITPLQSSILGNGPVLMNKTVTMSAPSMFMDSLTQATYMDQSVMNSGYAMAWLERSYPPFTTPDYTLMPFQPAESVQGNVANYSGITTKYWTDLKCWPAEIEHKPKMVDGYYNFINGMGCNASSIPAHSTRNEHQMMYIGYQDSAWGELALSWTCSDKAFNQFLATWGRFDNITGARDMQALFCETSYYKQNVSALVLLPGNVPVDDQITPLSPPEPLQVTEFNSSAFEYLVGNGMSSVDVPRDWPFSHLLDFYTRLTDFGLPYPFSPMMGLMVGMNNYTVDAYRNTTLMGESYRSAHKMMFSMAFHTMLVNNTSPHLADGNAFVVKYGIIVSRVFTALVEGGLALVAVLTLVLLWVCHGNPTLLSSDPASLGSLIALVQKSPRLLSKFNGKGNLTADQLKDQLGDCTFKLTCRCQDASGATKLELLEIPSQAQTGLSQTNSGQAGSDQTGHYLPIKPFALRKVVGVLFAVCLCAAVAVFSYLRHQDTVLGGLVRPSPNFEVNQLLTSYLPTIFSTLVEPFWVMLNRYLCLLQPFYDLTSGRGTARRTIKARYTALPPQLALWRAFRSGHLLLGAICIIALLANVLAVGLGAIFNDNPIQKVYPVVMLPQKQARLDEKGLNSFNHGKVQLVPTDYEDPEYNIMANMSYGAPLPPWTTSEFTYLPVNITSDTPPSDDDEYTVVTTGFGVEPNCISMGNIITQDVPPTVNTSFGRTDPLPEGCAKEYVIENLPLNHTMFTNFTGRAAAEVASSMQTGSGGGGSNITDCLQSFLVGFSRSDITNDSTGTLNTSLVVCHPAYKVADFRVIFDSAGYIKNATPVSDFTSSIPYPDSYTHLPIISDLFSRLQDTGSRWHNDSVTHGWVMYMIKLFSGNAELFDPAMPTPEPEQYLDTLTSVYKALFVIHVTLNQYVFTDAENGTTVIGNRTVTETRIFVSSTAFITSTTILGLYILMVFFFYGWGVTFFLPRMPTNIGSLIAYIAPSKLTREYGESESEGEEDVVKDGEVVPKYSFGRFVGSDGKAHIGIDYSDRVVPVNPTSLERGDTRQGPGFLKRRLMGEKRLNGHETGNWL</sequence>
<dbReference type="PANTHER" id="PTHR37544:SF3">
    <property type="entry name" value="SPRAY"/>
    <property type="match status" value="1"/>
</dbReference>
<feature type="transmembrane region" description="Helical" evidence="1">
    <location>
        <begin position="1095"/>
        <end position="1114"/>
    </location>
</feature>
<evidence type="ECO:0000313" key="3">
    <source>
        <dbReference type="Proteomes" id="UP000241546"/>
    </source>
</evidence>